<evidence type="ECO:0000313" key="4">
    <source>
        <dbReference type="Proteomes" id="UP000665026"/>
    </source>
</evidence>
<feature type="domain" description="DUF4334" evidence="2">
    <location>
        <begin position="124"/>
        <end position="179"/>
    </location>
</feature>
<accession>A0A975ERA7</accession>
<sequence>MTLRGVSNETMPKQNDKMTTEEAMALFDSLPPATEEQMLGRWHGEGVDTDHDMDGMLESSYWYGKSFEGPDAVHPLVHKVPLWGKVSVNPALLPIKLSTYLPLRDILAPVLFPILVPLIRTSKPKARLRTISFRGRQHAAMCYDAKPINDVFASLGPDSVLGWMDFKGMDQPYFFKLHREKMN</sequence>
<dbReference type="InterPro" id="IPR025568">
    <property type="entry name" value="DUF4334"/>
</dbReference>
<dbReference type="Pfam" id="PF14231">
    <property type="entry name" value="GXWXG"/>
    <property type="match status" value="1"/>
</dbReference>
<gene>
    <name evidence="3" type="ORF">HZ995_05270</name>
</gene>
<reference evidence="3" key="1">
    <citation type="submission" date="2020-07" db="EMBL/GenBank/DDBJ databases">
        <title>Genome sequences of bacteria associated with the marine, planktonic diatom Thalassiosira profunda strain ECT2AJA-044.</title>
        <authorList>
            <person name="Gargas C.B."/>
            <person name="Roberts W.R."/>
            <person name="Alverson A.J."/>
        </authorList>
    </citation>
    <scope>NUCLEOTIDE SEQUENCE</scope>
    <source>
        <strain evidence="3">ECT2AJA-044</strain>
    </source>
</reference>
<dbReference type="Proteomes" id="UP000665026">
    <property type="component" value="Chromosome"/>
</dbReference>
<dbReference type="KEGG" id="cact:HZ995_05270"/>
<evidence type="ECO:0000259" key="2">
    <source>
        <dbReference type="Pfam" id="PF14232"/>
    </source>
</evidence>
<proteinExistence type="predicted"/>
<name>A0A975ERA7_9RHOB</name>
<evidence type="ECO:0000313" key="3">
    <source>
        <dbReference type="EMBL" id="QTN36923.1"/>
    </source>
</evidence>
<organism evidence="3 4">
    <name type="scientific">Cognatishimia activa</name>
    <dbReference type="NCBI Taxonomy" id="1715691"/>
    <lineage>
        <taxon>Bacteria</taxon>
        <taxon>Pseudomonadati</taxon>
        <taxon>Pseudomonadota</taxon>
        <taxon>Alphaproteobacteria</taxon>
        <taxon>Rhodobacterales</taxon>
        <taxon>Paracoccaceae</taxon>
        <taxon>Cognatishimia</taxon>
    </lineage>
</organism>
<dbReference type="Pfam" id="PF14232">
    <property type="entry name" value="DUF4334"/>
    <property type="match status" value="1"/>
</dbReference>
<feature type="domain" description="GXWXG" evidence="1">
    <location>
        <begin position="25"/>
        <end position="77"/>
    </location>
</feature>
<dbReference type="Gene3D" id="2.40.128.580">
    <property type="entry name" value="GXWXG domain"/>
    <property type="match status" value="1"/>
</dbReference>
<dbReference type="InterPro" id="IPR025951">
    <property type="entry name" value="GXWXG_dom"/>
</dbReference>
<dbReference type="EMBL" id="CP060010">
    <property type="protein sequence ID" value="QTN36923.1"/>
    <property type="molecule type" value="Genomic_DNA"/>
</dbReference>
<dbReference type="AlphaFoldDB" id="A0A975ERA7"/>
<protein>
    <submittedName>
        <fullName evidence="3">DUF4334 domain-containing protein</fullName>
    </submittedName>
</protein>
<evidence type="ECO:0000259" key="1">
    <source>
        <dbReference type="Pfam" id="PF14231"/>
    </source>
</evidence>